<comment type="similarity">
    <text evidence="7">Belongs to the shikimate kinase family.</text>
</comment>
<name>A0ABQ1WM94_9BACT</name>
<dbReference type="InterPro" id="IPR031322">
    <property type="entry name" value="Shikimate/glucono_kinase"/>
</dbReference>
<keyword evidence="7" id="KW-0479">Metal-binding</keyword>
<dbReference type="EMBL" id="BMGS01000003">
    <property type="protein sequence ID" value="GGG37623.1"/>
    <property type="molecule type" value="Genomic_DNA"/>
</dbReference>
<feature type="binding site" evidence="7">
    <location>
        <position position="48"/>
    </location>
    <ligand>
        <name>substrate</name>
    </ligand>
</feature>
<evidence type="ECO:0000256" key="5">
    <source>
        <dbReference type="ARBA" id="ARBA00022840"/>
    </source>
</evidence>
<dbReference type="EC" id="2.7.1.71" evidence="7"/>
<comment type="function">
    <text evidence="7">Catalyzes the specific phosphorylation of the 3-hydroxyl group of shikimic acid using ATP as a cosubstrate.</text>
</comment>
<dbReference type="Pfam" id="PF01202">
    <property type="entry name" value="SKI"/>
    <property type="match status" value="1"/>
</dbReference>
<keyword evidence="5 7" id="KW-0067">ATP-binding</keyword>
<dbReference type="CDD" id="cd00464">
    <property type="entry name" value="SK"/>
    <property type="match status" value="1"/>
</dbReference>
<dbReference type="InterPro" id="IPR027417">
    <property type="entry name" value="P-loop_NTPase"/>
</dbReference>
<keyword evidence="7" id="KW-0460">Magnesium</keyword>
<evidence type="ECO:0000256" key="3">
    <source>
        <dbReference type="ARBA" id="ARBA00022741"/>
    </source>
</evidence>
<comment type="cofactor">
    <cofactor evidence="7">
        <name>Mg(2+)</name>
        <dbReference type="ChEBI" id="CHEBI:18420"/>
    </cofactor>
    <text evidence="7">Binds 1 Mg(2+) ion per subunit.</text>
</comment>
<dbReference type="Gene3D" id="3.40.50.300">
    <property type="entry name" value="P-loop containing nucleotide triphosphate hydrolases"/>
    <property type="match status" value="1"/>
</dbReference>
<keyword evidence="1 7" id="KW-0028">Amino-acid biosynthesis</keyword>
<comment type="caution">
    <text evidence="7">Lacks conserved residue(s) required for the propagation of feature annotation.</text>
</comment>
<keyword evidence="6 7" id="KW-0057">Aromatic amino acid biosynthesis</keyword>
<accession>A0ABQ1WM94</accession>
<evidence type="ECO:0000313" key="8">
    <source>
        <dbReference type="EMBL" id="GGG37623.1"/>
    </source>
</evidence>
<keyword evidence="9" id="KW-1185">Reference proteome</keyword>
<dbReference type="Proteomes" id="UP000601361">
    <property type="component" value="Unassembled WGS sequence"/>
</dbReference>
<reference evidence="9" key="1">
    <citation type="journal article" date="2019" name="Int. J. Syst. Evol. Microbiol.">
        <title>The Global Catalogue of Microorganisms (GCM) 10K type strain sequencing project: providing services to taxonomists for standard genome sequencing and annotation.</title>
        <authorList>
            <consortium name="The Broad Institute Genomics Platform"/>
            <consortium name="The Broad Institute Genome Sequencing Center for Infectious Disease"/>
            <person name="Wu L."/>
            <person name="Ma J."/>
        </authorList>
    </citation>
    <scope>NUCLEOTIDE SEQUENCE [LARGE SCALE GENOMIC DNA]</scope>
    <source>
        <strain evidence="9">CGMCC 1.12990</strain>
    </source>
</reference>
<keyword evidence="2 7" id="KW-0808">Transferase</keyword>
<keyword evidence="4 7" id="KW-0418">Kinase</keyword>
<sequence length="189" mass="20793">MTTRLTSTPYALPVTAERLYLIGMPGAGKTTLGRALAVAYGLPFLDLDEEIVRREQRSVSEIFAQEGEEYFRQREADVLRDVVATHSRVVLATGGGTPCFHHNLDVLLTTGLTLYLAVPVEELVRRLQAVAASRPLLAALPDAAGLETRLRETLAARQRFYDRAPLYCAAPTCSLEAVQQLVARYFTTA</sequence>
<protein>
    <recommendedName>
        <fullName evidence="7">Shikimate kinase</fullName>
        <shortName evidence="7">SK</shortName>
        <ecNumber evidence="7">2.7.1.71</ecNumber>
    </recommendedName>
</protein>
<comment type="pathway">
    <text evidence="7">Metabolic intermediate biosynthesis; chorismate biosynthesis; chorismate from D-erythrose 4-phosphate and phosphoenolpyruvate: step 5/7.</text>
</comment>
<evidence type="ECO:0000256" key="6">
    <source>
        <dbReference type="ARBA" id="ARBA00023141"/>
    </source>
</evidence>
<evidence type="ECO:0000256" key="7">
    <source>
        <dbReference type="HAMAP-Rule" id="MF_00109"/>
    </source>
</evidence>
<feature type="binding site" evidence="7">
    <location>
        <position position="157"/>
    </location>
    <ligand>
        <name>substrate</name>
    </ligand>
</feature>
<dbReference type="InterPro" id="IPR000623">
    <property type="entry name" value="Shikimate_kinase/TSH1"/>
</dbReference>
<dbReference type="HAMAP" id="MF_00109">
    <property type="entry name" value="Shikimate_kinase"/>
    <property type="match status" value="1"/>
</dbReference>
<comment type="caution">
    <text evidence="8">The sequence shown here is derived from an EMBL/GenBank/DDBJ whole genome shotgun (WGS) entry which is preliminary data.</text>
</comment>
<proteinExistence type="inferred from homology"/>
<dbReference type="PANTHER" id="PTHR21087">
    <property type="entry name" value="SHIKIMATE KINASE"/>
    <property type="match status" value="1"/>
</dbReference>
<dbReference type="SUPFAM" id="SSF52540">
    <property type="entry name" value="P-loop containing nucleoside triphosphate hydrolases"/>
    <property type="match status" value="1"/>
</dbReference>
<evidence type="ECO:0000256" key="2">
    <source>
        <dbReference type="ARBA" id="ARBA00022679"/>
    </source>
</evidence>
<organism evidence="8 9">
    <name type="scientific">Hymenobacter glacieicola</name>
    <dbReference type="NCBI Taxonomy" id="1562124"/>
    <lineage>
        <taxon>Bacteria</taxon>
        <taxon>Pseudomonadati</taxon>
        <taxon>Bacteroidota</taxon>
        <taxon>Cytophagia</taxon>
        <taxon>Cytophagales</taxon>
        <taxon>Hymenobacteraceae</taxon>
        <taxon>Hymenobacter</taxon>
    </lineage>
</organism>
<dbReference type="PRINTS" id="PR01100">
    <property type="entry name" value="SHIKIMTKNASE"/>
</dbReference>
<comment type="catalytic activity">
    <reaction evidence="7">
        <text>shikimate + ATP = 3-phosphoshikimate + ADP + H(+)</text>
        <dbReference type="Rhea" id="RHEA:13121"/>
        <dbReference type="ChEBI" id="CHEBI:15378"/>
        <dbReference type="ChEBI" id="CHEBI:30616"/>
        <dbReference type="ChEBI" id="CHEBI:36208"/>
        <dbReference type="ChEBI" id="CHEBI:145989"/>
        <dbReference type="ChEBI" id="CHEBI:456216"/>
        <dbReference type="EC" id="2.7.1.71"/>
    </reaction>
</comment>
<comment type="subunit">
    <text evidence="7">Monomer.</text>
</comment>
<feature type="binding site" evidence="7">
    <location>
        <begin position="26"/>
        <end position="31"/>
    </location>
    <ligand>
        <name>ATP</name>
        <dbReference type="ChEBI" id="CHEBI:30616"/>
    </ligand>
</feature>
<evidence type="ECO:0000256" key="1">
    <source>
        <dbReference type="ARBA" id="ARBA00022605"/>
    </source>
</evidence>
<keyword evidence="7" id="KW-0963">Cytoplasm</keyword>
<gene>
    <name evidence="7 8" type="primary">aroK</name>
    <name evidence="8" type="ORF">GCM10011378_12420</name>
</gene>
<feature type="binding site" evidence="7">
    <location>
        <position position="30"/>
    </location>
    <ligand>
        <name>Mg(2+)</name>
        <dbReference type="ChEBI" id="CHEBI:18420"/>
    </ligand>
</feature>
<evidence type="ECO:0000313" key="9">
    <source>
        <dbReference type="Proteomes" id="UP000601361"/>
    </source>
</evidence>
<keyword evidence="3 7" id="KW-0547">Nucleotide-binding</keyword>
<feature type="binding site" evidence="7">
    <location>
        <position position="72"/>
    </location>
    <ligand>
        <name>substrate</name>
    </ligand>
</feature>
<comment type="subcellular location">
    <subcellularLocation>
        <location evidence="7">Cytoplasm</location>
    </subcellularLocation>
</comment>
<feature type="binding site" evidence="7">
    <location>
        <position position="134"/>
    </location>
    <ligand>
        <name>ATP</name>
        <dbReference type="ChEBI" id="CHEBI:30616"/>
    </ligand>
</feature>
<evidence type="ECO:0000256" key="4">
    <source>
        <dbReference type="ARBA" id="ARBA00022777"/>
    </source>
</evidence>
<dbReference type="RefSeq" id="WP_188556954.1">
    <property type="nucleotide sequence ID" value="NZ_BMGS01000003.1"/>
</dbReference>
<dbReference type="PANTHER" id="PTHR21087:SF16">
    <property type="entry name" value="SHIKIMATE KINASE 1, CHLOROPLASTIC"/>
    <property type="match status" value="1"/>
</dbReference>
<dbReference type="GO" id="GO:0016301">
    <property type="term" value="F:kinase activity"/>
    <property type="evidence" value="ECO:0007669"/>
    <property type="project" value="UniProtKB-KW"/>
</dbReference>
<feature type="binding site" evidence="7">
    <location>
        <position position="95"/>
    </location>
    <ligand>
        <name>substrate</name>
    </ligand>
</feature>